<dbReference type="SUPFAM" id="SSF81653">
    <property type="entry name" value="Calcium ATPase, transduction domain A"/>
    <property type="match status" value="1"/>
</dbReference>
<evidence type="ECO:0000313" key="12">
    <source>
        <dbReference type="Proteomes" id="UP000515369"/>
    </source>
</evidence>
<dbReference type="Pfam" id="PF00689">
    <property type="entry name" value="Cation_ATPase_C"/>
    <property type="match status" value="1"/>
</dbReference>
<keyword evidence="12" id="KW-1185">Reference proteome</keyword>
<dbReference type="Gene3D" id="3.40.50.1000">
    <property type="entry name" value="HAD superfamily/HAD-like"/>
    <property type="match status" value="2"/>
</dbReference>
<name>A0A7G5GQ75_9BACT</name>
<dbReference type="RefSeq" id="WP_182458130.1">
    <property type="nucleotide sequence ID" value="NZ_CP059732.1"/>
</dbReference>
<dbReference type="InterPro" id="IPR044492">
    <property type="entry name" value="P_typ_ATPase_HD_dom"/>
</dbReference>
<dbReference type="SUPFAM" id="SSF81665">
    <property type="entry name" value="Calcium ATPase, transmembrane domain M"/>
    <property type="match status" value="1"/>
</dbReference>
<proteinExistence type="predicted"/>
<dbReference type="InterPro" id="IPR036412">
    <property type="entry name" value="HAD-like_sf"/>
</dbReference>
<keyword evidence="6 8" id="KW-1133">Transmembrane helix</keyword>
<dbReference type="PROSITE" id="PS00154">
    <property type="entry name" value="ATPASE_E1_E2"/>
    <property type="match status" value="1"/>
</dbReference>
<dbReference type="Gene3D" id="1.20.1110.10">
    <property type="entry name" value="Calcium-transporting ATPase, transmembrane domain"/>
    <property type="match status" value="2"/>
</dbReference>
<dbReference type="PRINTS" id="PR00119">
    <property type="entry name" value="CATATPASE"/>
</dbReference>
<dbReference type="GO" id="GO:0016020">
    <property type="term" value="C:membrane"/>
    <property type="evidence" value="ECO:0007669"/>
    <property type="project" value="UniProtKB-SubCell"/>
</dbReference>
<dbReference type="GO" id="GO:0016887">
    <property type="term" value="F:ATP hydrolysis activity"/>
    <property type="evidence" value="ECO:0007669"/>
    <property type="project" value="InterPro"/>
</dbReference>
<feature type="transmembrane region" description="Helical" evidence="8">
    <location>
        <begin position="773"/>
        <end position="793"/>
    </location>
</feature>
<dbReference type="PANTHER" id="PTHR42861">
    <property type="entry name" value="CALCIUM-TRANSPORTING ATPASE"/>
    <property type="match status" value="1"/>
</dbReference>
<dbReference type="GO" id="GO:0005524">
    <property type="term" value="F:ATP binding"/>
    <property type="evidence" value="ECO:0007669"/>
    <property type="project" value="UniProtKB-KW"/>
</dbReference>
<gene>
    <name evidence="11" type="ORF">H3H32_23985</name>
</gene>
<dbReference type="KEGG" id="sfol:H3H32_23985"/>
<evidence type="ECO:0000256" key="2">
    <source>
        <dbReference type="ARBA" id="ARBA00022692"/>
    </source>
</evidence>
<feature type="transmembrane region" description="Helical" evidence="8">
    <location>
        <begin position="629"/>
        <end position="650"/>
    </location>
</feature>
<dbReference type="SFLD" id="SFLDS00003">
    <property type="entry name" value="Haloacid_Dehalogenase"/>
    <property type="match status" value="1"/>
</dbReference>
<feature type="domain" description="P-type ATPase A" evidence="9">
    <location>
        <begin position="101"/>
        <end position="202"/>
    </location>
</feature>
<comment type="subcellular location">
    <subcellularLocation>
        <location evidence="1">Membrane</location>
        <topology evidence="1">Multi-pass membrane protein</topology>
    </subcellularLocation>
</comment>
<evidence type="ECO:0000256" key="1">
    <source>
        <dbReference type="ARBA" id="ARBA00004141"/>
    </source>
</evidence>
<dbReference type="InterPro" id="IPR023214">
    <property type="entry name" value="HAD_sf"/>
</dbReference>
<dbReference type="Gene3D" id="3.40.1110.10">
    <property type="entry name" value="Calcium-transporting ATPase, cytoplasmic domain N"/>
    <property type="match status" value="2"/>
</dbReference>
<dbReference type="Pfam" id="PF00702">
    <property type="entry name" value="Hydrolase"/>
    <property type="match status" value="1"/>
</dbReference>
<evidence type="ECO:0000256" key="4">
    <source>
        <dbReference type="ARBA" id="ARBA00022840"/>
    </source>
</evidence>
<dbReference type="NCBIfam" id="TIGR01494">
    <property type="entry name" value="ATPase_P-type"/>
    <property type="match status" value="2"/>
</dbReference>
<evidence type="ECO:0000256" key="6">
    <source>
        <dbReference type="ARBA" id="ARBA00022989"/>
    </source>
</evidence>
<organism evidence="11 12">
    <name type="scientific">Spirosoma foliorum</name>
    <dbReference type="NCBI Taxonomy" id="2710596"/>
    <lineage>
        <taxon>Bacteria</taxon>
        <taxon>Pseudomonadati</taxon>
        <taxon>Bacteroidota</taxon>
        <taxon>Cytophagia</taxon>
        <taxon>Cytophagales</taxon>
        <taxon>Cytophagaceae</taxon>
        <taxon>Spirosoma</taxon>
    </lineage>
</organism>
<dbReference type="InterPro" id="IPR001757">
    <property type="entry name" value="P_typ_ATPase"/>
</dbReference>
<accession>A0A7G5GQ75</accession>
<feature type="transmembrane region" description="Helical" evidence="8">
    <location>
        <begin position="41"/>
        <end position="64"/>
    </location>
</feature>
<evidence type="ECO:0000256" key="8">
    <source>
        <dbReference type="SAM" id="Phobius"/>
    </source>
</evidence>
<dbReference type="InterPro" id="IPR023298">
    <property type="entry name" value="ATPase_P-typ_TM_dom_sf"/>
</dbReference>
<feature type="transmembrane region" description="Helical" evidence="8">
    <location>
        <begin position="249"/>
        <end position="277"/>
    </location>
</feature>
<feature type="domain" description="Cation-transporting P-type ATPase C-terminal" evidence="10">
    <location>
        <begin position="657"/>
        <end position="826"/>
    </location>
</feature>
<dbReference type="SFLD" id="SFLDF00027">
    <property type="entry name" value="p-type_atpase"/>
    <property type="match status" value="1"/>
</dbReference>
<evidence type="ECO:0000259" key="10">
    <source>
        <dbReference type="Pfam" id="PF00689"/>
    </source>
</evidence>
<protein>
    <submittedName>
        <fullName evidence="11">Cation-translocating P-type ATPase</fullName>
    </submittedName>
</protein>
<dbReference type="PRINTS" id="PR00120">
    <property type="entry name" value="HATPASE"/>
</dbReference>
<keyword evidence="4" id="KW-0067">ATP-binding</keyword>
<dbReference type="AlphaFoldDB" id="A0A7G5GQ75"/>
<keyword evidence="2 8" id="KW-0812">Transmembrane</keyword>
<evidence type="ECO:0000259" key="9">
    <source>
        <dbReference type="Pfam" id="PF00122"/>
    </source>
</evidence>
<feature type="transmembrane region" description="Helical" evidence="8">
    <location>
        <begin position="705"/>
        <end position="724"/>
    </location>
</feature>
<dbReference type="Pfam" id="PF00122">
    <property type="entry name" value="E1-E2_ATPase"/>
    <property type="match status" value="1"/>
</dbReference>
<evidence type="ECO:0000256" key="3">
    <source>
        <dbReference type="ARBA" id="ARBA00022741"/>
    </source>
</evidence>
<keyword evidence="7 8" id="KW-0472">Membrane</keyword>
<evidence type="ECO:0000256" key="5">
    <source>
        <dbReference type="ARBA" id="ARBA00022967"/>
    </source>
</evidence>
<evidence type="ECO:0000313" key="11">
    <source>
        <dbReference type="EMBL" id="QMW01017.1"/>
    </source>
</evidence>
<reference evidence="11 12" key="1">
    <citation type="submission" date="2020-07" db="EMBL/GenBank/DDBJ databases">
        <title>Spirosoma foliorum sp. nov., isolated from the leaves on the Nejang mountain Korea, Republic of.</title>
        <authorList>
            <person name="Ho H."/>
            <person name="Lee Y.-J."/>
            <person name="Nurcahyanto D.-A."/>
            <person name="Kim S.-G."/>
        </authorList>
    </citation>
    <scope>NUCLEOTIDE SEQUENCE [LARGE SCALE GENOMIC DNA]</scope>
    <source>
        <strain evidence="11 12">PL0136</strain>
    </source>
</reference>
<keyword evidence="3" id="KW-0547">Nucleotide-binding</keyword>
<dbReference type="SFLD" id="SFLDG00002">
    <property type="entry name" value="C1.7:_P-type_atpase_like"/>
    <property type="match status" value="1"/>
</dbReference>
<dbReference type="EMBL" id="CP059732">
    <property type="protein sequence ID" value="QMW01017.1"/>
    <property type="molecule type" value="Genomic_DNA"/>
</dbReference>
<dbReference type="InterPro" id="IPR059000">
    <property type="entry name" value="ATPase_P-type_domA"/>
</dbReference>
<dbReference type="InterPro" id="IPR006068">
    <property type="entry name" value="ATPase_P-typ_cation-transptr_C"/>
</dbReference>
<sequence>MISSELPLPANLIGLTAPEVDQARERFGSNALADKEYDWQLLIRIGTEPMFILLALACSLYFFLGEWYEGIALGLAMALVSGLSILESIRSDRALEALQQLTAPTVQVMRNGKLEALPTEQLVVGDVILLTEGQTVPADSRLLQANDCSVDESTLTGESVPVFKAEIGDQFFKGTTLTSGRAFLLVNAVGGSTEIGKLGHVLQTITPEQTPLQQQIHQFVNRMAFIGLGAFLLVWTINFARSGDWMSSLLVGLTMAMTILPEEIPVAFSSFMALGAFRLAHLGVLTKQPQTVESLGSASVICVDKTGTITQEGMILTQLYVGSEHRIVSISSSLSSAALDVVTYARWASEPEPFDPMEKAILVVYHKYKLSGEPMKRPIVHEYPLAGSPPMMTHVYEQQSGPRLIAGKGAVERIVTSCSLDAQEADTILQQARQLSAQGYRVVGVAGSEWTGSSFPKNQDDFNWQFKGLIAFENPPKSNAKRVISQFKQAGIAVKLITGDFPETAISIARQVGLLVDRRILTGAEVMALSDVMLQQQVGLTSVFARMSPDAKLRVIQALKATGQVVAMTGDGVNDGPALKAAHIGVAMGQRGTELARQAASLILTNDNLASMVNAIALGRRIYQNLKKAIAYIISIHIPIILTVTVPLLANWPFTNLFSPIHVILLELIMGPTCSIGFEQEPAEKGLMHQPPRPINSTFFTGKELSLSLIQGLVIALFTLGVYYQSMQQGLPIDVVRTKTFASLIMSNLWLTLVSRSNQESLLSTLKKPNPFLWNIIGITLVLLTAILFIPAIRSFMQFSSLNAAQLGQCMLSGFASVIWVEGYKWRKREAINSF</sequence>
<dbReference type="Gene3D" id="2.70.150.10">
    <property type="entry name" value="Calcium-transporting ATPase, cytoplasmic transduction domain A"/>
    <property type="match status" value="1"/>
</dbReference>
<evidence type="ECO:0000256" key="7">
    <source>
        <dbReference type="ARBA" id="ARBA00023136"/>
    </source>
</evidence>
<dbReference type="InterPro" id="IPR023299">
    <property type="entry name" value="ATPase_P-typ_cyto_dom_N"/>
</dbReference>
<dbReference type="InterPro" id="IPR008250">
    <property type="entry name" value="ATPase_P-typ_transduc_dom_A_sf"/>
</dbReference>
<feature type="transmembrane region" description="Helical" evidence="8">
    <location>
        <begin position="70"/>
        <end position="89"/>
    </location>
</feature>
<feature type="transmembrane region" description="Helical" evidence="8">
    <location>
        <begin position="219"/>
        <end position="237"/>
    </location>
</feature>
<keyword evidence="5" id="KW-1278">Translocase</keyword>
<dbReference type="SUPFAM" id="SSF56784">
    <property type="entry name" value="HAD-like"/>
    <property type="match status" value="1"/>
</dbReference>
<dbReference type="InterPro" id="IPR018303">
    <property type="entry name" value="ATPase_P-typ_P_site"/>
</dbReference>
<dbReference type="Proteomes" id="UP000515369">
    <property type="component" value="Chromosome"/>
</dbReference>